<evidence type="ECO:0000256" key="4">
    <source>
        <dbReference type="SAM" id="MobiDB-lite"/>
    </source>
</evidence>
<evidence type="ECO:0000259" key="6">
    <source>
        <dbReference type="SMART" id="SM00856"/>
    </source>
</evidence>
<dbReference type="InterPro" id="IPR052421">
    <property type="entry name" value="PCW_Enzyme_Inhibitor"/>
</dbReference>
<dbReference type="SMART" id="SM00856">
    <property type="entry name" value="PMEI"/>
    <property type="match status" value="1"/>
</dbReference>
<dbReference type="PANTHER" id="PTHR36710">
    <property type="entry name" value="PECTINESTERASE INHIBITOR-LIKE"/>
    <property type="match status" value="1"/>
</dbReference>
<dbReference type="GO" id="GO:0004857">
    <property type="term" value="F:enzyme inhibitor activity"/>
    <property type="evidence" value="ECO:0007669"/>
    <property type="project" value="InterPro"/>
</dbReference>
<organism evidence="7 8">
    <name type="scientific">Stephania japonica</name>
    <dbReference type="NCBI Taxonomy" id="461633"/>
    <lineage>
        <taxon>Eukaryota</taxon>
        <taxon>Viridiplantae</taxon>
        <taxon>Streptophyta</taxon>
        <taxon>Embryophyta</taxon>
        <taxon>Tracheophyta</taxon>
        <taxon>Spermatophyta</taxon>
        <taxon>Magnoliopsida</taxon>
        <taxon>Ranunculales</taxon>
        <taxon>Menispermaceae</taxon>
        <taxon>Menispermoideae</taxon>
        <taxon>Cissampelideae</taxon>
        <taxon>Stephania</taxon>
    </lineage>
</organism>
<accession>A0AAP0P4R3</accession>
<reference evidence="7 8" key="1">
    <citation type="submission" date="2024-01" db="EMBL/GenBank/DDBJ databases">
        <title>Genome assemblies of Stephania.</title>
        <authorList>
            <person name="Yang L."/>
        </authorList>
    </citation>
    <scope>NUCLEOTIDE SEQUENCE [LARGE SCALE GENOMIC DNA]</scope>
    <source>
        <strain evidence="7">QJT</strain>
        <tissue evidence="7">Leaf</tissue>
    </source>
</reference>
<feature type="region of interest" description="Disordered" evidence="4">
    <location>
        <begin position="27"/>
        <end position="70"/>
    </location>
</feature>
<evidence type="ECO:0000256" key="5">
    <source>
        <dbReference type="SAM" id="SignalP"/>
    </source>
</evidence>
<feature type="chain" id="PRO_5042896762" description="Pectinesterase inhibitor domain-containing protein" evidence="5">
    <location>
        <begin position="27"/>
        <end position="223"/>
    </location>
</feature>
<protein>
    <recommendedName>
        <fullName evidence="6">Pectinesterase inhibitor domain-containing protein</fullName>
    </recommendedName>
</protein>
<dbReference type="Gene3D" id="1.20.140.40">
    <property type="entry name" value="Invertase/pectin methylesterase inhibitor family protein"/>
    <property type="match status" value="1"/>
</dbReference>
<dbReference type="NCBIfam" id="TIGR01614">
    <property type="entry name" value="PME_inhib"/>
    <property type="match status" value="1"/>
</dbReference>
<name>A0AAP0P4R3_9MAGN</name>
<feature type="signal peptide" evidence="5">
    <location>
        <begin position="1"/>
        <end position="26"/>
    </location>
</feature>
<dbReference type="EMBL" id="JBBNAE010000004">
    <property type="protein sequence ID" value="KAK9130987.1"/>
    <property type="molecule type" value="Genomic_DNA"/>
</dbReference>
<evidence type="ECO:0000256" key="1">
    <source>
        <dbReference type="ARBA" id="ARBA00022729"/>
    </source>
</evidence>
<feature type="compositionally biased region" description="Polar residues" evidence="4">
    <location>
        <begin position="53"/>
        <end position="70"/>
    </location>
</feature>
<evidence type="ECO:0000256" key="2">
    <source>
        <dbReference type="ARBA" id="ARBA00023157"/>
    </source>
</evidence>
<evidence type="ECO:0000256" key="3">
    <source>
        <dbReference type="ARBA" id="ARBA00038471"/>
    </source>
</evidence>
<comment type="caution">
    <text evidence="7">The sequence shown here is derived from an EMBL/GenBank/DDBJ whole genome shotgun (WGS) entry which is preliminary data.</text>
</comment>
<gene>
    <name evidence="7" type="ORF">Sjap_011474</name>
</gene>
<evidence type="ECO:0000313" key="8">
    <source>
        <dbReference type="Proteomes" id="UP001417504"/>
    </source>
</evidence>
<dbReference type="Proteomes" id="UP001417504">
    <property type="component" value="Unassembled WGS sequence"/>
</dbReference>
<evidence type="ECO:0000313" key="7">
    <source>
        <dbReference type="EMBL" id="KAK9130987.1"/>
    </source>
</evidence>
<dbReference type="InterPro" id="IPR006501">
    <property type="entry name" value="Pectinesterase_inhib_dom"/>
</dbReference>
<dbReference type="Pfam" id="PF04043">
    <property type="entry name" value="PMEI"/>
    <property type="match status" value="1"/>
</dbReference>
<comment type="similarity">
    <text evidence="3">Belongs to the PMEI family.</text>
</comment>
<dbReference type="PANTHER" id="PTHR36710:SF18">
    <property type="entry name" value="PECTINESTERASE INHIBITOR 5-RELATED"/>
    <property type="match status" value="1"/>
</dbReference>
<feature type="domain" description="Pectinesterase inhibitor" evidence="6">
    <location>
        <begin position="70"/>
        <end position="214"/>
    </location>
</feature>
<dbReference type="AlphaFoldDB" id="A0AAP0P4R3"/>
<dbReference type="SUPFAM" id="SSF101148">
    <property type="entry name" value="Plant invertase/pectin methylesterase inhibitor"/>
    <property type="match status" value="1"/>
</dbReference>
<dbReference type="InterPro" id="IPR035513">
    <property type="entry name" value="Invertase/methylesterase_inhib"/>
</dbReference>
<keyword evidence="8" id="KW-1185">Reference proteome</keyword>
<sequence>MTTPSSPPLFLLTLTLITLITTLATAATPHPNPNPAHHQTSPNPAHHRAYTNKDPNYSPTPRQNSKGNNAKKTLITNACAHSSYKDLCERVLYTDPASKNANIKGLTAITIRHTTDTAKRNVQTIDGMVKSTKDHTLVEYLKGCFAFYNDAVTQMNAAQVAVDGANYNDASVKLQAAMYDVEACKEGFGNGVRQPILDDANTDFKRMCSNALAFVNLAVENFQ</sequence>
<keyword evidence="2" id="KW-1015">Disulfide bond</keyword>
<keyword evidence="1 5" id="KW-0732">Signal</keyword>
<proteinExistence type="inferred from homology"/>